<sequence length="559" mass="62791">MRRRLIAVAAFAVGVCLSAPAQASEASLYRLTPGGNLEPGDTGKKPPIGLLHPDHEPYAPPAAAAPKGGPWQVAQAPSPKATAPEGAPPSPTLAPLPQGSRQTAQATPRPESPALGAGFFTRNWEGVRKFFEERVQLVRFNVEGLFNYSEFQTGSTQGPLEGGRFSGVVAPAIRLTEDTALVFVYNASYNRDLQVFREDEGPRQRSEEQRHEFIALLSQDYVRPFGIGWINRLTLSPSVFQTYVFTRQTAAEDWGNGIPLSGIEKFKGLYDYWDRGAGYEVKLLHEREGERKHSLAAAIQAYQRHYRNFISLARQQDPASAEPKFEKDYEGILYRLTYEFLAPQNTSVRLAYSRLDRYFTDDRARVDPLVVTGVPGERRIDTTDTVDGRVAREAPFVRGLVLALGGGVSYNQSNSGFNDTLAPLPAAGVFSDQYYDYWSFRVEPELIYSREVNSRFLGLPIKGVMTFSLNYSYDRRAYKDRKAKDKDGGFRDAGVGDKDEIEVDVTHTISPRLVYQFHKSWALLLEARRTIARSNFEDERVFRYNYDINSIGVGIQYRY</sequence>
<dbReference type="AlphaFoldDB" id="A0A932I0G9"/>
<evidence type="ECO:0000313" key="4">
    <source>
        <dbReference type="Proteomes" id="UP000782312"/>
    </source>
</evidence>
<reference evidence="3" key="1">
    <citation type="submission" date="2020-07" db="EMBL/GenBank/DDBJ databases">
        <title>Huge and variable diversity of episymbiotic CPR bacteria and DPANN archaea in groundwater ecosystems.</title>
        <authorList>
            <person name="He C.Y."/>
            <person name="Keren R."/>
            <person name="Whittaker M."/>
            <person name="Farag I.F."/>
            <person name="Doudna J."/>
            <person name="Cate J.H.D."/>
            <person name="Banfield J.F."/>
        </authorList>
    </citation>
    <scope>NUCLEOTIDE SEQUENCE</scope>
    <source>
        <strain evidence="3">NC_groundwater_763_Ag_S-0.2um_68_21</strain>
    </source>
</reference>
<evidence type="ECO:0000256" key="1">
    <source>
        <dbReference type="SAM" id="MobiDB-lite"/>
    </source>
</evidence>
<protein>
    <recommendedName>
        <fullName evidence="5">Outer membrane beta-barrel protein</fullName>
    </recommendedName>
</protein>
<accession>A0A932I0G9</accession>
<name>A0A932I0G9_UNCTE</name>
<evidence type="ECO:0000313" key="3">
    <source>
        <dbReference type="EMBL" id="MBI3127517.1"/>
    </source>
</evidence>
<comment type="caution">
    <text evidence="3">The sequence shown here is derived from an EMBL/GenBank/DDBJ whole genome shotgun (WGS) entry which is preliminary data.</text>
</comment>
<organism evidence="3 4">
    <name type="scientific">Tectimicrobiota bacterium</name>
    <dbReference type="NCBI Taxonomy" id="2528274"/>
    <lineage>
        <taxon>Bacteria</taxon>
        <taxon>Pseudomonadati</taxon>
        <taxon>Nitrospinota/Tectimicrobiota group</taxon>
        <taxon>Candidatus Tectimicrobiota</taxon>
    </lineage>
</organism>
<proteinExistence type="predicted"/>
<evidence type="ECO:0008006" key="5">
    <source>
        <dbReference type="Google" id="ProtNLM"/>
    </source>
</evidence>
<gene>
    <name evidence="3" type="ORF">HYZ11_07940</name>
</gene>
<dbReference type="Proteomes" id="UP000782312">
    <property type="component" value="Unassembled WGS sequence"/>
</dbReference>
<feature type="region of interest" description="Disordered" evidence="1">
    <location>
        <begin position="34"/>
        <end position="117"/>
    </location>
</feature>
<keyword evidence="2" id="KW-0732">Signal</keyword>
<feature type="chain" id="PRO_5036953748" description="Outer membrane beta-barrel protein" evidence="2">
    <location>
        <begin position="24"/>
        <end position="559"/>
    </location>
</feature>
<dbReference type="EMBL" id="JACPUR010000017">
    <property type="protein sequence ID" value="MBI3127517.1"/>
    <property type="molecule type" value="Genomic_DNA"/>
</dbReference>
<feature type="signal peptide" evidence="2">
    <location>
        <begin position="1"/>
        <end position="23"/>
    </location>
</feature>
<evidence type="ECO:0000256" key="2">
    <source>
        <dbReference type="SAM" id="SignalP"/>
    </source>
</evidence>